<evidence type="ECO:0000313" key="3">
    <source>
        <dbReference type="Proteomes" id="UP000188937"/>
    </source>
</evidence>
<dbReference type="AlphaFoldDB" id="A0A1U9KD61"/>
<keyword evidence="3" id="KW-1185">Reference proteome</keyword>
<evidence type="ECO:0000313" key="2">
    <source>
        <dbReference type="EMBL" id="AQS83667.1"/>
    </source>
</evidence>
<feature type="region of interest" description="Disordered" evidence="1">
    <location>
        <begin position="1"/>
        <end position="47"/>
    </location>
</feature>
<evidence type="ECO:0000256" key="1">
    <source>
        <dbReference type="SAM" id="MobiDB-lite"/>
    </source>
</evidence>
<dbReference type="KEGG" id="aace:A0U92_01550"/>
<reference evidence="2 3" key="1">
    <citation type="submission" date="2016-03" db="EMBL/GenBank/DDBJ databases">
        <title>Acetic acid bacteria sequencing.</title>
        <authorList>
            <person name="Brandt J."/>
            <person name="Jakob F."/>
            <person name="Vogel R.F."/>
        </authorList>
    </citation>
    <scope>NUCLEOTIDE SEQUENCE [LARGE SCALE GENOMIC DNA]</scope>
    <source>
        <strain evidence="2 3">TMW2.1153</strain>
    </source>
</reference>
<accession>A0A1U9KD61</accession>
<name>A0A1U9KD61_ACEAC</name>
<dbReference type="EMBL" id="CP014692">
    <property type="protein sequence ID" value="AQS83667.1"/>
    <property type="molecule type" value="Genomic_DNA"/>
</dbReference>
<organism evidence="2 3">
    <name type="scientific">Acetobacter aceti</name>
    <dbReference type="NCBI Taxonomy" id="435"/>
    <lineage>
        <taxon>Bacteria</taxon>
        <taxon>Pseudomonadati</taxon>
        <taxon>Pseudomonadota</taxon>
        <taxon>Alphaproteobacteria</taxon>
        <taxon>Acetobacterales</taxon>
        <taxon>Acetobacteraceae</taxon>
        <taxon>Acetobacter</taxon>
        <taxon>Acetobacter subgen. Acetobacter</taxon>
    </lineage>
</organism>
<proteinExistence type="predicted"/>
<dbReference type="Proteomes" id="UP000188937">
    <property type="component" value="Chromosome"/>
</dbReference>
<protein>
    <submittedName>
        <fullName evidence="2">Uncharacterized protein</fullName>
    </submittedName>
</protein>
<gene>
    <name evidence="2" type="ORF">A0U92_01550</name>
</gene>
<dbReference type="STRING" id="435.A0U92_01550"/>
<feature type="compositionally biased region" description="Basic and acidic residues" evidence="1">
    <location>
        <begin position="1"/>
        <end position="21"/>
    </location>
</feature>
<sequence>MEGEPRGFTETENRPQRRGGSDEGGTACAESAPPVKTTALMIRRRRDRPSFMMPASLLLRADCRSRSIHMIITRSEE</sequence>